<keyword evidence="12" id="KW-1185">Reference proteome</keyword>
<evidence type="ECO:0000259" key="10">
    <source>
        <dbReference type="Pfam" id="PF25768"/>
    </source>
</evidence>
<comment type="subcellular location">
    <subcellularLocation>
        <location evidence="1">Cytoplasm</location>
        <location evidence="1">Cytoskeleton</location>
        <location evidence="1">Cilium basal body</location>
    </subcellularLocation>
</comment>
<protein>
    <submittedName>
        <fullName evidence="11">Uncharacterized protein</fullName>
    </submittedName>
</protein>
<evidence type="ECO:0000256" key="6">
    <source>
        <dbReference type="ARBA" id="ARBA00023069"/>
    </source>
</evidence>
<evidence type="ECO:0000313" key="12">
    <source>
        <dbReference type="Proteomes" id="UP000053766"/>
    </source>
</evidence>
<gene>
    <name evidence="11" type="ORF">DICVIV_12512</name>
</gene>
<dbReference type="GO" id="GO:0005929">
    <property type="term" value="C:cilium"/>
    <property type="evidence" value="ECO:0007669"/>
    <property type="project" value="TreeGrafter"/>
</dbReference>
<dbReference type="EMBL" id="KN716809">
    <property type="protein sequence ID" value="KJH41509.1"/>
    <property type="molecule type" value="Genomic_DNA"/>
</dbReference>
<keyword evidence="7" id="KW-0206">Cytoskeleton</keyword>
<dbReference type="InterPro" id="IPR056170">
    <property type="entry name" value="Znf_IFT121-like"/>
</dbReference>
<dbReference type="AlphaFoldDB" id="A0A0D8XCX3"/>
<dbReference type="GO" id="GO:0030991">
    <property type="term" value="C:intraciliary transport particle A"/>
    <property type="evidence" value="ECO:0007669"/>
    <property type="project" value="TreeGrafter"/>
</dbReference>
<dbReference type="InterPro" id="IPR040379">
    <property type="entry name" value="WDR19/dyf-2"/>
</dbReference>
<reference evidence="11 12" key="1">
    <citation type="submission" date="2013-11" db="EMBL/GenBank/DDBJ databases">
        <title>Draft genome of the bovine lungworm Dictyocaulus viviparus.</title>
        <authorList>
            <person name="Mitreva M."/>
        </authorList>
    </citation>
    <scope>NUCLEOTIDE SEQUENCE [LARGE SCALE GENOMIC DNA]</scope>
    <source>
        <strain evidence="11 12">HannoverDv2000</strain>
    </source>
</reference>
<keyword evidence="8" id="KW-0966">Cell projection</keyword>
<accession>A0A0D8XCX3</accession>
<dbReference type="PANTHER" id="PTHR14920">
    <property type="entry name" value="OSMOTIC AVOIDANCE ABNORMAL PROTEIN 1/WD REPEAT MEMBRANE PROTEIN"/>
    <property type="match status" value="1"/>
</dbReference>
<evidence type="ECO:0000256" key="2">
    <source>
        <dbReference type="ARBA" id="ARBA00022490"/>
    </source>
</evidence>
<dbReference type="GO" id="GO:0035721">
    <property type="term" value="P:intraciliary retrograde transport"/>
    <property type="evidence" value="ECO:0007669"/>
    <property type="project" value="InterPro"/>
</dbReference>
<reference evidence="12" key="2">
    <citation type="journal article" date="2016" name="Sci. Rep.">
        <title>Dictyocaulus viviparus genome, variome and transcriptome elucidate lungworm biology and support future intervention.</title>
        <authorList>
            <person name="McNulty S.N."/>
            <person name="Strube C."/>
            <person name="Rosa B.A."/>
            <person name="Martin J.C."/>
            <person name="Tyagi R."/>
            <person name="Choi Y.J."/>
            <person name="Wang Q."/>
            <person name="Hallsworth Pepin K."/>
            <person name="Zhang X."/>
            <person name="Ozersky P."/>
            <person name="Wilson R.K."/>
            <person name="Sternberg P.W."/>
            <person name="Gasser R.B."/>
            <person name="Mitreva M."/>
        </authorList>
    </citation>
    <scope>NUCLEOTIDE SEQUENCE [LARGE SCALE GENOMIC DNA]</scope>
    <source>
        <strain evidence="12">HannoverDv2000</strain>
    </source>
</reference>
<keyword evidence="6" id="KW-0969">Cilium</keyword>
<organism evidence="11 12">
    <name type="scientific">Dictyocaulus viviparus</name>
    <name type="common">Bovine lungworm</name>
    <dbReference type="NCBI Taxonomy" id="29172"/>
    <lineage>
        <taxon>Eukaryota</taxon>
        <taxon>Metazoa</taxon>
        <taxon>Ecdysozoa</taxon>
        <taxon>Nematoda</taxon>
        <taxon>Chromadorea</taxon>
        <taxon>Rhabditida</taxon>
        <taxon>Rhabditina</taxon>
        <taxon>Rhabditomorpha</taxon>
        <taxon>Strongyloidea</taxon>
        <taxon>Metastrongylidae</taxon>
        <taxon>Dictyocaulus</taxon>
    </lineage>
</organism>
<dbReference type="PANTHER" id="PTHR14920:SF3">
    <property type="entry name" value="WD REPEAT-CONTAINING PROTEIN 35-LIKE PROTEIN"/>
    <property type="match status" value="1"/>
</dbReference>
<evidence type="ECO:0000313" key="11">
    <source>
        <dbReference type="EMBL" id="KJH41509.1"/>
    </source>
</evidence>
<dbReference type="GO" id="GO:0060271">
    <property type="term" value="P:cilium assembly"/>
    <property type="evidence" value="ECO:0007669"/>
    <property type="project" value="TreeGrafter"/>
</dbReference>
<name>A0A0D8XCX3_DICVI</name>
<dbReference type="Pfam" id="PF23145">
    <property type="entry name" value="Zf_2nd_IFT121"/>
    <property type="match status" value="1"/>
</dbReference>
<evidence type="ECO:0000256" key="1">
    <source>
        <dbReference type="ARBA" id="ARBA00004120"/>
    </source>
</evidence>
<keyword evidence="2" id="KW-0963">Cytoplasm</keyword>
<evidence type="ECO:0000256" key="4">
    <source>
        <dbReference type="ARBA" id="ARBA00022737"/>
    </source>
</evidence>
<dbReference type="InterPro" id="IPR057979">
    <property type="entry name" value="TPR_IFT121"/>
</dbReference>
<keyword evidence="5" id="KW-0970">Cilium biogenesis/degradation</keyword>
<evidence type="ECO:0000259" key="9">
    <source>
        <dbReference type="Pfam" id="PF23145"/>
    </source>
</evidence>
<evidence type="ECO:0000256" key="3">
    <source>
        <dbReference type="ARBA" id="ARBA00022574"/>
    </source>
</evidence>
<evidence type="ECO:0000256" key="5">
    <source>
        <dbReference type="ARBA" id="ARBA00022794"/>
    </source>
</evidence>
<keyword evidence="4" id="KW-0677">Repeat</keyword>
<feature type="domain" description="IFT121-like TPR repeats" evidence="10">
    <location>
        <begin position="165"/>
        <end position="213"/>
    </location>
</feature>
<feature type="domain" description="IFT121-like zinc finger" evidence="9">
    <location>
        <begin position="243"/>
        <end position="285"/>
    </location>
</feature>
<feature type="domain" description="IFT121-like TPR repeats" evidence="10">
    <location>
        <begin position="54"/>
        <end position="118"/>
    </location>
</feature>
<dbReference type="OrthoDB" id="10260567at2759"/>
<dbReference type="Proteomes" id="UP000053766">
    <property type="component" value="Unassembled WGS sequence"/>
</dbReference>
<dbReference type="Pfam" id="PF25768">
    <property type="entry name" value="TPR_IFT121"/>
    <property type="match status" value="2"/>
</dbReference>
<evidence type="ECO:0000256" key="7">
    <source>
        <dbReference type="ARBA" id="ARBA00023212"/>
    </source>
</evidence>
<evidence type="ECO:0000256" key="8">
    <source>
        <dbReference type="ARBA" id="ARBA00023273"/>
    </source>
</evidence>
<proteinExistence type="predicted"/>
<keyword evidence="3" id="KW-0853">WD repeat</keyword>
<sequence length="290" mass="33741">MQERFSNIEILQIYARILLPLHMHENNLDKTDIAISELLEEDRNLSLEDSLMIDRTWTASLAYHFIMMAQRQLFDGKILFSLQFGTDGDHNGAMKTSVYLTQFEEYIDPVEIYSLLEILKKKRFNERVVIGFRQPIILAIKKKTPPIYLSNVKTANCCFTDMEKALSSCACREFNLCSRAFMSLESLTDPSSEERKAYQKLALDLFSRQPPTDNHPKLVRCSACDKPLADYEFCCPHCETIFPACIASGRPIITHQFWLCPICKQRAYEEEIYHYKYCPLCHSQIMWTKS</sequence>
<dbReference type="STRING" id="29172.A0A0D8XCX3"/>